<dbReference type="PRINTS" id="PR00420">
    <property type="entry name" value="RNGMNOXGNASE"/>
</dbReference>
<dbReference type="InterPro" id="IPR050816">
    <property type="entry name" value="Flavin-dep_Halogenase_NPB"/>
</dbReference>
<dbReference type="AlphaFoldDB" id="K2JLD3"/>
<proteinExistence type="predicted"/>
<comment type="caution">
    <text evidence="3">The sequence shown here is derived from an EMBL/GenBank/DDBJ whole genome shotgun (WGS) entry which is preliminary data.</text>
</comment>
<dbReference type="Gene3D" id="3.50.50.60">
    <property type="entry name" value="FAD/NAD(P)-binding domain"/>
    <property type="match status" value="1"/>
</dbReference>
<evidence type="ECO:0000313" key="3">
    <source>
        <dbReference type="EMBL" id="EKE76128.1"/>
    </source>
</evidence>
<dbReference type="GO" id="GO:0071949">
    <property type="term" value="F:FAD binding"/>
    <property type="evidence" value="ECO:0007669"/>
    <property type="project" value="InterPro"/>
</dbReference>
<dbReference type="SUPFAM" id="SSF51905">
    <property type="entry name" value="FAD/NAD(P)-binding domain"/>
    <property type="match status" value="1"/>
</dbReference>
<reference evidence="3 4" key="1">
    <citation type="journal article" date="2012" name="J. Bacteriol.">
        <title>Genome Sequence of Gallaecimonas xiamenensis Type Strain 3-C-1.</title>
        <authorList>
            <person name="Lai Q."/>
            <person name="Wang L."/>
            <person name="Wang W."/>
            <person name="Shao Z."/>
        </authorList>
    </citation>
    <scope>NUCLEOTIDE SEQUENCE [LARGE SCALE GENOMIC DNA]</scope>
    <source>
        <strain evidence="3 4">3-C-1</strain>
    </source>
</reference>
<accession>K2JLD3</accession>
<gene>
    <name evidence="3" type="ORF">B3C1_04450</name>
</gene>
<sequence>MPMPASKPDFDVLIIGGGPAGAAAALTLRKRPDIKVLVVERGDYQQDKVGEALSPGTRELLRYLGVWEAFSGQQQLNIWGNQAAWGSDELHCLDFIFTLHGSGWGLNRRAFEQLLADAVQQQGGELWTQSRVEQLARTEAGWQVQVTDAQGQLRHLTCRYVIDAAGRASPWSLQAGAVRVRYDNLMGLANWLPRADGQQTEAFTLVEACEYGWWYGSPLPDGRLAVSLMSDQGLIQQQRLAKGDAWFALLAGTRHLRRLVSLDGPQPTPRASPAYSARVTPPPDKAPIVAAGDAVASHDPLSASGIPRALATGIQAARAAADALFGDGKLKKAYHDAVAQDFGQYLGNHWRIYQAEQRWPRADFWRFRTAQPQLAPTTLVGRGRAQESLFVPDKVARRLLELAASPQPAHQLLAGLSAEQPDLPVERLLLAMEELLAPA</sequence>
<dbReference type="Proteomes" id="UP000006755">
    <property type="component" value="Unassembled WGS sequence"/>
</dbReference>
<protein>
    <submittedName>
        <fullName evidence="3">Dehydrogenase</fullName>
    </submittedName>
</protein>
<dbReference type="Pfam" id="PF01494">
    <property type="entry name" value="FAD_binding_3"/>
    <property type="match status" value="1"/>
</dbReference>
<evidence type="ECO:0000313" key="4">
    <source>
        <dbReference type="Proteomes" id="UP000006755"/>
    </source>
</evidence>
<dbReference type="InterPro" id="IPR002938">
    <property type="entry name" value="FAD-bd"/>
</dbReference>
<dbReference type="EMBL" id="AMRI01000005">
    <property type="protein sequence ID" value="EKE76128.1"/>
    <property type="molecule type" value="Genomic_DNA"/>
</dbReference>
<evidence type="ECO:0000259" key="2">
    <source>
        <dbReference type="Pfam" id="PF01494"/>
    </source>
</evidence>
<dbReference type="Gene3D" id="3.30.9.100">
    <property type="match status" value="1"/>
</dbReference>
<dbReference type="STRING" id="745411.B3C1_04450"/>
<feature type="domain" description="FAD-binding" evidence="2">
    <location>
        <begin position="10"/>
        <end position="326"/>
    </location>
</feature>
<organism evidence="3 4">
    <name type="scientific">Gallaecimonas xiamenensis 3-C-1</name>
    <dbReference type="NCBI Taxonomy" id="745411"/>
    <lineage>
        <taxon>Bacteria</taxon>
        <taxon>Pseudomonadati</taxon>
        <taxon>Pseudomonadota</taxon>
        <taxon>Gammaproteobacteria</taxon>
        <taxon>Enterobacterales</taxon>
        <taxon>Gallaecimonadaceae</taxon>
        <taxon>Gallaecimonas</taxon>
    </lineage>
</organism>
<dbReference type="eggNOG" id="COG0644">
    <property type="taxonomic scope" value="Bacteria"/>
</dbReference>
<dbReference type="PANTHER" id="PTHR43747:SF1">
    <property type="entry name" value="SLR1998 PROTEIN"/>
    <property type="match status" value="1"/>
</dbReference>
<evidence type="ECO:0000256" key="1">
    <source>
        <dbReference type="SAM" id="MobiDB-lite"/>
    </source>
</evidence>
<keyword evidence="4" id="KW-1185">Reference proteome</keyword>
<feature type="region of interest" description="Disordered" evidence="1">
    <location>
        <begin position="261"/>
        <end position="282"/>
    </location>
</feature>
<name>K2JLD3_9GAMM</name>
<dbReference type="OrthoDB" id="6310849at2"/>
<dbReference type="InterPro" id="IPR036188">
    <property type="entry name" value="FAD/NAD-bd_sf"/>
</dbReference>
<dbReference type="PANTHER" id="PTHR43747">
    <property type="entry name" value="FAD-BINDING PROTEIN"/>
    <property type="match status" value="1"/>
</dbReference>